<keyword evidence="8" id="KW-1185">Reference proteome</keyword>
<evidence type="ECO:0000256" key="5">
    <source>
        <dbReference type="ARBA" id="ARBA00022898"/>
    </source>
</evidence>
<sequence length="511" mass="57306">MLPTILAFQYLLHPPLQPASITALRAQAEPLPFAIAPANSSNAFKSTHTRSLPLAKRWDGHWSIESRGFEGSALKKSANQPSDRKVISLGTGRPRADYYPWDSVTIESMPATLAGESSSHQTTIDKYTDTFNLANGLNYSSGAGFPHLLRFLTEHVEMMHQLRYSDWAVCPSCGSTSALDIAYRIFCNRGDTILTECYTYPGAVEGAGLQGIRVQGVAMDAEGLRPDVLDEILRNWDTSASSKPRVLYMIPTGQNPTGVTQGLARREQIYQIAETHDLIIIEDDPYYYLRLGMQFDDELNRQGHGGDSVLTAINRFQAQAVPSYLSIDRSGRVVRLDSTSKILAPGLRAEWVTASSQVIRKFVAYQEVSTLGINGPTQLMLWKLLDETWGHEGFLLWLSNLSRQYQLRRDILLRACEKYLPRGLVSWNCPQYGMFLWLQLDYRQHPLLRHQTTTDFIQVTKGSLFSPSPKRQGMLYIRLTSAAALAKDLSEGVKLLSDVLREEFALEAHMV</sequence>
<dbReference type="InterPro" id="IPR015424">
    <property type="entry name" value="PyrdxlP-dep_Trfase"/>
</dbReference>
<reference evidence="8" key="1">
    <citation type="journal article" date="2017" name="Genome Biol.">
        <title>Comparative genomics reveals high biological diversity and specific adaptations in the industrially and medically important fungal genus Aspergillus.</title>
        <authorList>
            <person name="de Vries R.P."/>
            <person name="Riley R."/>
            <person name="Wiebenga A."/>
            <person name="Aguilar-Osorio G."/>
            <person name="Amillis S."/>
            <person name="Uchima C.A."/>
            <person name="Anderluh G."/>
            <person name="Asadollahi M."/>
            <person name="Askin M."/>
            <person name="Barry K."/>
            <person name="Battaglia E."/>
            <person name="Bayram O."/>
            <person name="Benocci T."/>
            <person name="Braus-Stromeyer S.A."/>
            <person name="Caldana C."/>
            <person name="Canovas D."/>
            <person name="Cerqueira G.C."/>
            <person name="Chen F."/>
            <person name="Chen W."/>
            <person name="Choi C."/>
            <person name="Clum A."/>
            <person name="Dos Santos R.A."/>
            <person name="Damasio A.R."/>
            <person name="Diallinas G."/>
            <person name="Emri T."/>
            <person name="Fekete E."/>
            <person name="Flipphi M."/>
            <person name="Freyberg S."/>
            <person name="Gallo A."/>
            <person name="Gournas C."/>
            <person name="Habgood R."/>
            <person name="Hainaut M."/>
            <person name="Harispe M.L."/>
            <person name="Henrissat B."/>
            <person name="Hilden K.S."/>
            <person name="Hope R."/>
            <person name="Hossain A."/>
            <person name="Karabika E."/>
            <person name="Karaffa L."/>
            <person name="Karanyi Z."/>
            <person name="Krasevec N."/>
            <person name="Kuo A."/>
            <person name="Kusch H."/>
            <person name="LaButti K."/>
            <person name="Lagendijk E.L."/>
            <person name="Lapidus A."/>
            <person name="Levasseur A."/>
            <person name="Lindquist E."/>
            <person name="Lipzen A."/>
            <person name="Logrieco A.F."/>
            <person name="MacCabe A."/>
            <person name="Maekelae M.R."/>
            <person name="Malavazi I."/>
            <person name="Melin P."/>
            <person name="Meyer V."/>
            <person name="Mielnichuk N."/>
            <person name="Miskei M."/>
            <person name="Molnar A.P."/>
            <person name="Mule G."/>
            <person name="Ngan C.Y."/>
            <person name="Orejas M."/>
            <person name="Orosz E."/>
            <person name="Ouedraogo J.P."/>
            <person name="Overkamp K.M."/>
            <person name="Park H.-S."/>
            <person name="Perrone G."/>
            <person name="Piumi F."/>
            <person name="Punt P.J."/>
            <person name="Ram A.F."/>
            <person name="Ramon A."/>
            <person name="Rauscher S."/>
            <person name="Record E."/>
            <person name="Riano-Pachon D.M."/>
            <person name="Robert V."/>
            <person name="Roehrig J."/>
            <person name="Ruller R."/>
            <person name="Salamov A."/>
            <person name="Salih N.S."/>
            <person name="Samson R.A."/>
            <person name="Sandor E."/>
            <person name="Sanguinetti M."/>
            <person name="Schuetze T."/>
            <person name="Sepcic K."/>
            <person name="Shelest E."/>
            <person name="Sherlock G."/>
            <person name="Sophianopoulou V."/>
            <person name="Squina F.M."/>
            <person name="Sun H."/>
            <person name="Susca A."/>
            <person name="Todd R.B."/>
            <person name="Tsang A."/>
            <person name="Unkles S.E."/>
            <person name="van de Wiele N."/>
            <person name="van Rossen-Uffink D."/>
            <person name="Oliveira J.V."/>
            <person name="Vesth T.C."/>
            <person name="Visser J."/>
            <person name="Yu J.-H."/>
            <person name="Zhou M."/>
            <person name="Andersen M.R."/>
            <person name="Archer D.B."/>
            <person name="Baker S.E."/>
            <person name="Benoit I."/>
            <person name="Brakhage A.A."/>
            <person name="Braus G.H."/>
            <person name="Fischer R."/>
            <person name="Frisvad J.C."/>
            <person name="Goldman G.H."/>
            <person name="Houbraken J."/>
            <person name="Oakley B."/>
            <person name="Pocsi I."/>
            <person name="Scazzocchio C."/>
            <person name="Seiboth B."/>
            <person name="vanKuyk P.A."/>
            <person name="Wortman J."/>
            <person name="Dyer P.S."/>
            <person name="Grigoriev I.V."/>
        </authorList>
    </citation>
    <scope>NUCLEOTIDE SEQUENCE [LARGE SCALE GENOMIC DNA]</scope>
    <source>
        <strain evidence="8">ATCC 16872 / CBS 172.66 / WB 5094</strain>
    </source>
</reference>
<dbReference type="RefSeq" id="XP_020058154.1">
    <property type="nucleotide sequence ID" value="XM_020202495.1"/>
</dbReference>
<organism evidence="7 8">
    <name type="scientific">Aspergillus aculeatus (strain ATCC 16872 / CBS 172.66 / WB 5094)</name>
    <dbReference type="NCBI Taxonomy" id="690307"/>
    <lineage>
        <taxon>Eukaryota</taxon>
        <taxon>Fungi</taxon>
        <taxon>Dikarya</taxon>
        <taxon>Ascomycota</taxon>
        <taxon>Pezizomycotina</taxon>
        <taxon>Eurotiomycetes</taxon>
        <taxon>Eurotiomycetidae</taxon>
        <taxon>Eurotiales</taxon>
        <taxon>Aspergillaceae</taxon>
        <taxon>Aspergillus</taxon>
        <taxon>Aspergillus subgen. Circumdati</taxon>
    </lineage>
</organism>
<dbReference type="GO" id="GO:0006571">
    <property type="term" value="P:tyrosine biosynthetic process"/>
    <property type="evidence" value="ECO:0007669"/>
    <property type="project" value="TreeGrafter"/>
</dbReference>
<dbReference type="OrthoDB" id="691673at2759"/>
<dbReference type="SUPFAM" id="SSF53383">
    <property type="entry name" value="PLP-dependent transferases"/>
    <property type="match status" value="1"/>
</dbReference>
<keyword evidence="4" id="KW-0808">Transferase</keyword>
<dbReference type="InterPro" id="IPR015421">
    <property type="entry name" value="PyrdxlP-dep_Trfase_major"/>
</dbReference>
<name>A0A1L9WZX1_ASPA1</name>
<dbReference type="Pfam" id="PF00155">
    <property type="entry name" value="Aminotran_1_2"/>
    <property type="match status" value="1"/>
</dbReference>
<dbReference type="GeneID" id="30976309"/>
<evidence type="ECO:0000256" key="4">
    <source>
        <dbReference type="ARBA" id="ARBA00022679"/>
    </source>
</evidence>
<dbReference type="EMBL" id="KV878974">
    <property type="protein sequence ID" value="OJK01815.1"/>
    <property type="molecule type" value="Genomic_DNA"/>
</dbReference>
<dbReference type="STRING" id="690307.A0A1L9WZX1"/>
<dbReference type="GO" id="GO:0019878">
    <property type="term" value="P:lysine biosynthetic process via aminoadipic acid"/>
    <property type="evidence" value="ECO:0007669"/>
    <property type="project" value="TreeGrafter"/>
</dbReference>
<evidence type="ECO:0000256" key="1">
    <source>
        <dbReference type="ARBA" id="ARBA00001933"/>
    </source>
</evidence>
<evidence type="ECO:0000256" key="2">
    <source>
        <dbReference type="ARBA" id="ARBA00007441"/>
    </source>
</evidence>
<keyword evidence="3" id="KW-0032">Aminotransferase</keyword>
<evidence type="ECO:0000259" key="6">
    <source>
        <dbReference type="Pfam" id="PF00155"/>
    </source>
</evidence>
<dbReference type="PANTHER" id="PTHR42790">
    <property type="entry name" value="AMINOTRANSFERASE"/>
    <property type="match status" value="1"/>
</dbReference>
<dbReference type="GO" id="GO:0009074">
    <property type="term" value="P:aromatic amino acid family catabolic process"/>
    <property type="evidence" value="ECO:0007669"/>
    <property type="project" value="TreeGrafter"/>
</dbReference>
<dbReference type="GO" id="GO:0030170">
    <property type="term" value="F:pyridoxal phosphate binding"/>
    <property type="evidence" value="ECO:0007669"/>
    <property type="project" value="InterPro"/>
</dbReference>
<accession>A0A1L9WZX1</accession>
<comment type="cofactor">
    <cofactor evidence="1">
        <name>pyridoxal 5'-phosphate</name>
        <dbReference type="ChEBI" id="CHEBI:597326"/>
    </cofactor>
</comment>
<evidence type="ECO:0000313" key="8">
    <source>
        <dbReference type="Proteomes" id="UP000184546"/>
    </source>
</evidence>
<dbReference type="OMA" id="PYFFLRL"/>
<dbReference type="VEuPathDB" id="FungiDB:ASPACDRAFT_51531"/>
<dbReference type="PANTHER" id="PTHR42790:SF21">
    <property type="entry name" value="AROMATIC_AMINOADIPATE AMINOTRANSFERASE 1"/>
    <property type="match status" value="1"/>
</dbReference>
<comment type="similarity">
    <text evidence="2">Belongs to the class-I pyridoxal-phosphate-dependent aminotransferase family.</text>
</comment>
<evidence type="ECO:0000256" key="3">
    <source>
        <dbReference type="ARBA" id="ARBA00022576"/>
    </source>
</evidence>
<dbReference type="InterPro" id="IPR004839">
    <property type="entry name" value="Aminotransferase_I/II_large"/>
</dbReference>
<protein>
    <recommendedName>
        <fullName evidence="6">Aminotransferase class I/classII large domain-containing protein</fullName>
    </recommendedName>
</protein>
<evidence type="ECO:0000313" key="7">
    <source>
        <dbReference type="EMBL" id="OJK01815.1"/>
    </source>
</evidence>
<dbReference type="Proteomes" id="UP000184546">
    <property type="component" value="Unassembled WGS sequence"/>
</dbReference>
<dbReference type="AlphaFoldDB" id="A0A1L9WZX1"/>
<keyword evidence="5" id="KW-0663">Pyridoxal phosphate</keyword>
<dbReference type="Gene3D" id="3.40.640.10">
    <property type="entry name" value="Type I PLP-dependent aspartate aminotransferase-like (Major domain)"/>
    <property type="match status" value="1"/>
</dbReference>
<gene>
    <name evidence="7" type="ORF">ASPACDRAFT_51531</name>
</gene>
<dbReference type="GO" id="GO:0008793">
    <property type="term" value="F:aromatic-amino-acid transaminase activity"/>
    <property type="evidence" value="ECO:0007669"/>
    <property type="project" value="TreeGrafter"/>
</dbReference>
<dbReference type="InterPro" id="IPR050859">
    <property type="entry name" value="Class-I_PLP-dep_aminotransf"/>
</dbReference>
<dbReference type="CDD" id="cd00609">
    <property type="entry name" value="AAT_like"/>
    <property type="match status" value="1"/>
</dbReference>
<feature type="domain" description="Aminotransferase class I/classII large" evidence="6">
    <location>
        <begin position="139"/>
        <end position="466"/>
    </location>
</feature>
<dbReference type="GO" id="GO:0047536">
    <property type="term" value="F:2-aminoadipate transaminase activity"/>
    <property type="evidence" value="ECO:0007669"/>
    <property type="project" value="TreeGrafter"/>
</dbReference>
<proteinExistence type="inferred from homology"/>